<dbReference type="PANTHER" id="PTHR24393">
    <property type="entry name" value="ZINC FINGER PROTEIN"/>
    <property type="match status" value="1"/>
</dbReference>
<dbReference type="GO" id="GO:0001228">
    <property type="term" value="F:DNA-binding transcription activator activity, RNA polymerase II-specific"/>
    <property type="evidence" value="ECO:0007669"/>
    <property type="project" value="TreeGrafter"/>
</dbReference>
<dbReference type="GeneID" id="30149720"/>
<evidence type="ECO:0000256" key="10">
    <source>
        <dbReference type="ARBA" id="ARBA00023242"/>
    </source>
</evidence>
<feature type="domain" description="C2H2-type" evidence="12">
    <location>
        <begin position="272"/>
        <end position="297"/>
    </location>
</feature>
<evidence type="ECO:0000256" key="1">
    <source>
        <dbReference type="ARBA" id="ARBA00004123"/>
    </source>
</evidence>
<feature type="domain" description="C2H2-type" evidence="12">
    <location>
        <begin position="183"/>
        <end position="215"/>
    </location>
</feature>
<evidence type="ECO:0000256" key="6">
    <source>
        <dbReference type="ARBA" id="ARBA00022833"/>
    </source>
</evidence>
<evidence type="ECO:0000256" key="2">
    <source>
        <dbReference type="ARBA" id="ARBA00006991"/>
    </source>
</evidence>
<dbReference type="PANTHER" id="PTHR24393:SF15">
    <property type="entry name" value="IP01243P-RELATED"/>
    <property type="match status" value="1"/>
</dbReference>
<keyword evidence="10" id="KW-0539">Nucleus</keyword>
<dbReference type="GO" id="GO:0008270">
    <property type="term" value="F:zinc ion binding"/>
    <property type="evidence" value="ECO:0007669"/>
    <property type="project" value="UniProtKB-KW"/>
</dbReference>
<dbReference type="Gene3D" id="3.30.160.60">
    <property type="entry name" value="Classic Zinc Finger"/>
    <property type="match status" value="4"/>
</dbReference>
<evidence type="ECO:0000256" key="3">
    <source>
        <dbReference type="ARBA" id="ARBA00022723"/>
    </source>
</evidence>
<dbReference type="SUPFAM" id="SSF57667">
    <property type="entry name" value="beta-beta-alpha zinc fingers"/>
    <property type="match status" value="4"/>
</dbReference>
<keyword evidence="8" id="KW-0238">DNA-binding</keyword>
<dbReference type="FunFam" id="3.30.160.60:FF:000417">
    <property type="entry name" value="Zinc finger protein"/>
    <property type="match status" value="1"/>
</dbReference>
<sequence length="340" mass="38664">MLNGPVSDQTLDPDYQFSFNFNSEPVEVQQKCHWNNCYTNFASDSALRSHIVNDHINEEYYRSPLPQSPRYLTSYQCEWDTCNYNSNDRESLLAHINTHGGSSSLNLHGAPHIDLTESILTPASPFELSKPADQEILSPEAIGAAHTCMWRSGGLACHQMFALAGGLTNHIISAHVGSGVSSYTCHWDGCSRCERPFSQRQKILRHIHVHTKYKPFQCPQCSTSFTMGCMLEQHMRTHSGEKPYKCLQCAKRFATSTALSIHFRTHTGEKPLECKFPNCGKKFSESSNLAKHMKTHSKCFRCELCEGVEFKKKTDWNRHMKKVHLESSPDEEERKKSKLS</sequence>
<evidence type="ECO:0000256" key="8">
    <source>
        <dbReference type="ARBA" id="ARBA00023125"/>
    </source>
</evidence>
<dbReference type="GO" id="GO:0005634">
    <property type="term" value="C:nucleus"/>
    <property type="evidence" value="ECO:0007669"/>
    <property type="project" value="UniProtKB-SubCell"/>
</dbReference>
<keyword evidence="4" id="KW-0677">Repeat</keyword>
<evidence type="ECO:0000256" key="7">
    <source>
        <dbReference type="ARBA" id="ARBA00023015"/>
    </source>
</evidence>
<dbReference type="InterPro" id="IPR056436">
    <property type="entry name" value="Znf-C2H2_ZIC1-5/GLI1-3-like"/>
</dbReference>
<organism evidence="13 14">
    <name type="scientific">Babjeviella inositovora NRRL Y-12698</name>
    <dbReference type="NCBI Taxonomy" id="984486"/>
    <lineage>
        <taxon>Eukaryota</taxon>
        <taxon>Fungi</taxon>
        <taxon>Dikarya</taxon>
        <taxon>Ascomycota</taxon>
        <taxon>Saccharomycotina</taxon>
        <taxon>Pichiomycetes</taxon>
        <taxon>Serinales incertae sedis</taxon>
        <taxon>Babjeviella</taxon>
    </lineage>
</organism>
<keyword evidence="6" id="KW-0862">Zinc</keyword>
<dbReference type="AlphaFoldDB" id="A0A1E3QQM7"/>
<dbReference type="InterPro" id="IPR040792">
    <property type="entry name" value="Zap1_Znf2"/>
</dbReference>
<keyword evidence="9" id="KW-0804">Transcription</keyword>
<proteinExistence type="inferred from homology"/>
<keyword evidence="7" id="KW-0805">Transcription regulation</keyword>
<dbReference type="Pfam" id="PF18217">
    <property type="entry name" value="Zap1_zf2"/>
    <property type="match status" value="1"/>
</dbReference>
<evidence type="ECO:0000256" key="9">
    <source>
        <dbReference type="ARBA" id="ARBA00023163"/>
    </source>
</evidence>
<dbReference type="InterPro" id="IPR013087">
    <property type="entry name" value="Znf_C2H2_type"/>
</dbReference>
<keyword evidence="3" id="KW-0479">Metal-binding</keyword>
<gene>
    <name evidence="13" type="ORF">BABINDRAFT_38305</name>
</gene>
<dbReference type="Gene3D" id="6.10.140.370">
    <property type="match status" value="1"/>
</dbReference>
<dbReference type="Pfam" id="PF23561">
    <property type="entry name" value="zf-C2H2_15"/>
    <property type="match status" value="1"/>
</dbReference>
<feature type="domain" description="C2H2-type" evidence="12">
    <location>
        <begin position="244"/>
        <end position="271"/>
    </location>
</feature>
<dbReference type="PROSITE" id="PS50157">
    <property type="entry name" value="ZINC_FINGER_C2H2_2"/>
    <property type="match status" value="5"/>
</dbReference>
<comment type="similarity">
    <text evidence="2">Belongs to the krueppel C2H2-type zinc-finger protein family.</text>
</comment>
<dbReference type="OrthoDB" id="3437960at2759"/>
<evidence type="ECO:0000256" key="11">
    <source>
        <dbReference type="PROSITE-ProRule" id="PRU00042"/>
    </source>
</evidence>
<dbReference type="EMBL" id="KV454433">
    <property type="protein sequence ID" value="ODQ79267.1"/>
    <property type="molecule type" value="Genomic_DNA"/>
</dbReference>
<feature type="domain" description="C2H2-type" evidence="12">
    <location>
        <begin position="216"/>
        <end position="243"/>
    </location>
</feature>
<dbReference type="Pfam" id="PF00096">
    <property type="entry name" value="zf-C2H2"/>
    <property type="match status" value="3"/>
</dbReference>
<dbReference type="STRING" id="984486.A0A1E3QQM7"/>
<evidence type="ECO:0000256" key="5">
    <source>
        <dbReference type="ARBA" id="ARBA00022771"/>
    </source>
</evidence>
<dbReference type="FunFam" id="3.30.160.60:FF:001156">
    <property type="entry name" value="Zinc finger protein 407"/>
    <property type="match status" value="1"/>
</dbReference>
<dbReference type="PROSITE" id="PS00028">
    <property type="entry name" value="ZINC_FINGER_C2H2_1"/>
    <property type="match status" value="5"/>
</dbReference>
<dbReference type="SMART" id="SM00355">
    <property type="entry name" value="ZnF_C2H2"/>
    <property type="match status" value="8"/>
</dbReference>
<reference evidence="14" key="1">
    <citation type="submission" date="2016-05" db="EMBL/GenBank/DDBJ databases">
        <title>Comparative genomics of biotechnologically important yeasts.</title>
        <authorList>
            <consortium name="DOE Joint Genome Institute"/>
            <person name="Riley R."/>
            <person name="Haridas S."/>
            <person name="Wolfe K.H."/>
            <person name="Lopes M.R."/>
            <person name="Hittinger C.T."/>
            <person name="Goker M."/>
            <person name="Salamov A."/>
            <person name="Wisecaver J."/>
            <person name="Long T.M."/>
            <person name="Aerts A.L."/>
            <person name="Barry K."/>
            <person name="Choi C."/>
            <person name="Clum A."/>
            <person name="Coughlan A.Y."/>
            <person name="Deshpande S."/>
            <person name="Douglass A.P."/>
            <person name="Hanson S.J."/>
            <person name="Klenk H.-P."/>
            <person name="Labutti K."/>
            <person name="Lapidus A."/>
            <person name="Lindquist E."/>
            <person name="Lipzen A."/>
            <person name="Meier-Kolthoff J.P."/>
            <person name="Ohm R.A."/>
            <person name="Otillar R.P."/>
            <person name="Pangilinan J."/>
            <person name="Peng Y."/>
            <person name="Rokas A."/>
            <person name="Rosa C.A."/>
            <person name="Scheuner C."/>
            <person name="Sibirny A.A."/>
            <person name="Slot J.C."/>
            <person name="Stielow J.B."/>
            <person name="Sun H."/>
            <person name="Kurtzman C.P."/>
            <person name="Blackwell M."/>
            <person name="Grigoriev I.V."/>
            <person name="Jeffries T.W."/>
        </authorList>
    </citation>
    <scope>NUCLEOTIDE SEQUENCE [LARGE SCALE GENOMIC DNA]</scope>
    <source>
        <strain evidence="14">NRRL Y-12698</strain>
    </source>
</reference>
<accession>A0A1E3QQM7</accession>
<name>A0A1E3QQM7_9ASCO</name>
<feature type="domain" description="C2H2-type" evidence="12">
    <location>
        <begin position="75"/>
        <end position="104"/>
    </location>
</feature>
<evidence type="ECO:0000313" key="14">
    <source>
        <dbReference type="Proteomes" id="UP000094336"/>
    </source>
</evidence>
<dbReference type="FunFam" id="3.30.160.60:FF:000125">
    <property type="entry name" value="Putative zinc finger protein 143"/>
    <property type="match status" value="1"/>
</dbReference>
<keyword evidence="5 11" id="KW-0863">Zinc-finger</keyword>
<dbReference type="InterPro" id="IPR036236">
    <property type="entry name" value="Znf_C2H2_sf"/>
</dbReference>
<dbReference type="RefSeq" id="XP_018984595.1">
    <property type="nucleotide sequence ID" value="XM_019131867.1"/>
</dbReference>
<evidence type="ECO:0000259" key="12">
    <source>
        <dbReference type="PROSITE" id="PS50157"/>
    </source>
</evidence>
<keyword evidence="14" id="KW-1185">Reference proteome</keyword>
<dbReference type="Proteomes" id="UP000094336">
    <property type="component" value="Unassembled WGS sequence"/>
</dbReference>
<comment type="subcellular location">
    <subcellularLocation>
        <location evidence="1">Nucleus</location>
    </subcellularLocation>
</comment>
<evidence type="ECO:0000256" key="4">
    <source>
        <dbReference type="ARBA" id="ARBA00022737"/>
    </source>
</evidence>
<dbReference type="GO" id="GO:0000978">
    <property type="term" value="F:RNA polymerase II cis-regulatory region sequence-specific DNA binding"/>
    <property type="evidence" value="ECO:0007669"/>
    <property type="project" value="TreeGrafter"/>
</dbReference>
<protein>
    <recommendedName>
        <fullName evidence="12">C2H2-type domain-containing protein</fullName>
    </recommendedName>
</protein>
<evidence type="ECO:0000313" key="13">
    <source>
        <dbReference type="EMBL" id="ODQ79267.1"/>
    </source>
</evidence>